<keyword evidence="5" id="KW-1185">Reference proteome</keyword>
<dbReference type="NCBIfam" id="TIGR04047">
    <property type="entry name" value="MSMEG_0565_glyc"/>
    <property type="match status" value="1"/>
</dbReference>
<dbReference type="EMBL" id="JAUSVX010000001">
    <property type="protein sequence ID" value="MDQ0467612.1"/>
    <property type="molecule type" value="Genomic_DNA"/>
</dbReference>
<evidence type="ECO:0000313" key="5">
    <source>
        <dbReference type="Proteomes" id="UP001242480"/>
    </source>
</evidence>
<feature type="domain" description="Glycosyltransferase subfamily 4-like N-terminal" evidence="3">
    <location>
        <begin position="17"/>
        <end position="174"/>
    </location>
</feature>
<keyword evidence="1" id="KW-0808">Transferase</keyword>
<name>A0ABU0J321_9HYPH</name>
<sequence>MTRPLRIAILAHSTNPRGGVVHALGLGDALARLGHDVVVHAPDPRGIGFFRPTLCATAGVPARPAGPDTADMVEIRAEDYVRYFEDPTRRGFDLYHAQDGISGNALATLRQRGLLARFARTVHHVDAFADARLAALQRRAILAADQLFVVSALWREHLSQRFGRDSIPVGNGVDRACFRPAPDGREDALRRRLSLGAGPVLLAVGGIEERKNTIRILQAFVEARRIHPSAQLVVAGGASLLDHGAYQARFAEALDASGLPASAVIVAGPIEQADMPALYRVADVLAFPSIREGFGLVVLEAMASGMPVVTAKIPPFTEHLGEDEVVWCDPHAPASIANAVLAALAEPLRSRLITRGFDVAARHDWQRTAAAHIEAYERLAEAAHA</sequence>
<comment type="caution">
    <text evidence="4">The sequence shown here is derived from an EMBL/GenBank/DDBJ whole genome shotgun (WGS) entry which is preliminary data.</text>
</comment>
<gene>
    <name evidence="4" type="ORF">QO011_000607</name>
</gene>
<dbReference type="PANTHER" id="PTHR46401">
    <property type="entry name" value="GLYCOSYLTRANSFERASE WBBK-RELATED"/>
    <property type="match status" value="1"/>
</dbReference>
<dbReference type="Proteomes" id="UP001242480">
    <property type="component" value="Unassembled WGS sequence"/>
</dbReference>
<dbReference type="InterPro" id="IPR028098">
    <property type="entry name" value="Glyco_trans_4-like_N"/>
</dbReference>
<organism evidence="4 5">
    <name type="scientific">Labrys wisconsinensis</name>
    <dbReference type="NCBI Taxonomy" id="425677"/>
    <lineage>
        <taxon>Bacteria</taxon>
        <taxon>Pseudomonadati</taxon>
        <taxon>Pseudomonadota</taxon>
        <taxon>Alphaproteobacteria</taxon>
        <taxon>Hyphomicrobiales</taxon>
        <taxon>Xanthobacteraceae</taxon>
        <taxon>Labrys</taxon>
    </lineage>
</organism>
<reference evidence="4 5" key="1">
    <citation type="submission" date="2023-07" db="EMBL/GenBank/DDBJ databases">
        <title>Genomic Encyclopedia of Type Strains, Phase IV (KMG-IV): sequencing the most valuable type-strain genomes for metagenomic binning, comparative biology and taxonomic classification.</title>
        <authorList>
            <person name="Goeker M."/>
        </authorList>
    </citation>
    <scope>NUCLEOTIDE SEQUENCE [LARGE SCALE GENOMIC DNA]</scope>
    <source>
        <strain evidence="4 5">DSM 19619</strain>
    </source>
</reference>
<dbReference type="RefSeq" id="WP_307267478.1">
    <property type="nucleotide sequence ID" value="NZ_JAUSVX010000001.1"/>
</dbReference>
<accession>A0ABU0J321</accession>
<dbReference type="CDD" id="cd03801">
    <property type="entry name" value="GT4_PimA-like"/>
    <property type="match status" value="1"/>
</dbReference>
<dbReference type="InterPro" id="IPR023986">
    <property type="entry name" value="GlycosylTfrase_MSMEG0565"/>
</dbReference>
<dbReference type="Pfam" id="PF13439">
    <property type="entry name" value="Glyco_transf_4"/>
    <property type="match status" value="1"/>
</dbReference>
<evidence type="ECO:0000259" key="2">
    <source>
        <dbReference type="Pfam" id="PF00534"/>
    </source>
</evidence>
<dbReference type="PANTHER" id="PTHR46401:SF2">
    <property type="entry name" value="GLYCOSYLTRANSFERASE WBBK-RELATED"/>
    <property type="match status" value="1"/>
</dbReference>
<feature type="domain" description="Glycosyl transferase family 1" evidence="2">
    <location>
        <begin position="197"/>
        <end position="356"/>
    </location>
</feature>
<dbReference type="SUPFAM" id="SSF53756">
    <property type="entry name" value="UDP-Glycosyltransferase/glycogen phosphorylase"/>
    <property type="match status" value="1"/>
</dbReference>
<evidence type="ECO:0000313" key="4">
    <source>
        <dbReference type="EMBL" id="MDQ0467612.1"/>
    </source>
</evidence>
<protein>
    <submittedName>
        <fullName evidence="4">Glycosyltransferase-like protein</fullName>
    </submittedName>
</protein>
<proteinExistence type="predicted"/>
<dbReference type="InterPro" id="IPR001296">
    <property type="entry name" value="Glyco_trans_1"/>
</dbReference>
<evidence type="ECO:0000259" key="3">
    <source>
        <dbReference type="Pfam" id="PF13439"/>
    </source>
</evidence>
<dbReference type="Pfam" id="PF00534">
    <property type="entry name" value="Glycos_transf_1"/>
    <property type="match status" value="1"/>
</dbReference>
<dbReference type="Gene3D" id="3.40.50.2000">
    <property type="entry name" value="Glycogen Phosphorylase B"/>
    <property type="match status" value="2"/>
</dbReference>
<evidence type="ECO:0000256" key="1">
    <source>
        <dbReference type="ARBA" id="ARBA00022679"/>
    </source>
</evidence>